<keyword evidence="8" id="KW-1185">Reference proteome</keyword>
<proteinExistence type="inferred from homology"/>
<comment type="similarity">
    <text evidence="1">Belongs to the AB hydrolase superfamily. AB hydrolase 2 family.</text>
</comment>
<evidence type="ECO:0000259" key="6">
    <source>
        <dbReference type="Pfam" id="PF02230"/>
    </source>
</evidence>
<evidence type="ECO:0000256" key="3">
    <source>
        <dbReference type="SAM" id="Coils"/>
    </source>
</evidence>
<feature type="domain" description="Phospholipase/carboxylesterase/thioesterase" evidence="6">
    <location>
        <begin position="286"/>
        <end position="433"/>
    </location>
</feature>
<dbReference type="SUPFAM" id="SSF53474">
    <property type="entry name" value="alpha/beta-Hydrolases"/>
    <property type="match status" value="1"/>
</dbReference>
<dbReference type="PANTHER" id="PTHR10655:SF17">
    <property type="entry name" value="LYSOPHOSPHOLIPASE-LIKE PROTEIN 1"/>
    <property type="match status" value="1"/>
</dbReference>
<dbReference type="Proteomes" id="UP000186817">
    <property type="component" value="Unassembled WGS sequence"/>
</dbReference>
<evidence type="ECO:0000256" key="2">
    <source>
        <dbReference type="ARBA" id="ARBA00022801"/>
    </source>
</evidence>
<protein>
    <submittedName>
        <fullName evidence="7">Acyl-protein thioesterase 1</fullName>
    </submittedName>
</protein>
<keyword evidence="3" id="KW-0175">Coiled coil</keyword>
<dbReference type="PANTHER" id="PTHR10655">
    <property type="entry name" value="LYSOPHOSPHOLIPASE-RELATED"/>
    <property type="match status" value="1"/>
</dbReference>
<feature type="compositionally biased region" description="Basic and acidic residues" evidence="4">
    <location>
        <begin position="1530"/>
        <end position="1548"/>
    </location>
</feature>
<accession>A0A1Q9EWH1</accession>
<feature type="compositionally biased region" description="Basic and acidic residues" evidence="4">
    <location>
        <begin position="1558"/>
        <end position="1573"/>
    </location>
</feature>
<reference evidence="7 8" key="1">
    <citation type="submission" date="2016-02" db="EMBL/GenBank/DDBJ databases">
        <title>Genome analysis of coral dinoflagellate symbionts highlights evolutionary adaptations to a symbiotic lifestyle.</title>
        <authorList>
            <person name="Aranda M."/>
            <person name="Li Y."/>
            <person name="Liew Y.J."/>
            <person name="Baumgarten S."/>
            <person name="Simakov O."/>
            <person name="Wilson M."/>
            <person name="Piel J."/>
            <person name="Ashoor H."/>
            <person name="Bougouffa S."/>
            <person name="Bajic V.B."/>
            <person name="Ryu T."/>
            <person name="Ravasi T."/>
            <person name="Bayer T."/>
            <person name="Micklem G."/>
            <person name="Kim H."/>
            <person name="Bhak J."/>
            <person name="Lajeunesse T.C."/>
            <person name="Voolstra C.R."/>
        </authorList>
    </citation>
    <scope>NUCLEOTIDE SEQUENCE [LARGE SCALE GENOMIC DNA]</scope>
    <source>
        <strain evidence="7 8">CCMP2467</strain>
    </source>
</reference>
<keyword evidence="5" id="KW-0472">Membrane</keyword>
<feature type="transmembrane region" description="Helical" evidence="5">
    <location>
        <begin position="20"/>
        <end position="41"/>
    </location>
</feature>
<feature type="compositionally biased region" description="Pro residues" evidence="4">
    <location>
        <begin position="1576"/>
        <end position="1597"/>
    </location>
</feature>
<comment type="caution">
    <text evidence="7">The sequence shown here is derived from an EMBL/GenBank/DDBJ whole genome shotgun (WGS) entry which is preliminary data.</text>
</comment>
<dbReference type="OrthoDB" id="2418081at2759"/>
<dbReference type="Pfam" id="PF02230">
    <property type="entry name" value="Abhydrolase_2"/>
    <property type="match status" value="1"/>
</dbReference>
<feature type="compositionally biased region" description="Gly residues" evidence="4">
    <location>
        <begin position="1649"/>
        <end position="1658"/>
    </location>
</feature>
<evidence type="ECO:0000313" key="8">
    <source>
        <dbReference type="Proteomes" id="UP000186817"/>
    </source>
</evidence>
<dbReference type="InterPro" id="IPR003140">
    <property type="entry name" value="PLipase/COase/thioEstase"/>
</dbReference>
<feature type="region of interest" description="Disordered" evidence="4">
    <location>
        <begin position="434"/>
        <end position="510"/>
    </location>
</feature>
<dbReference type="GO" id="GO:0008474">
    <property type="term" value="F:palmitoyl-(protein) hydrolase activity"/>
    <property type="evidence" value="ECO:0007669"/>
    <property type="project" value="TreeGrafter"/>
</dbReference>
<organism evidence="7 8">
    <name type="scientific">Symbiodinium microadriaticum</name>
    <name type="common">Dinoflagellate</name>
    <name type="synonym">Zooxanthella microadriatica</name>
    <dbReference type="NCBI Taxonomy" id="2951"/>
    <lineage>
        <taxon>Eukaryota</taxon>
        <taxon>Sar</taxon>
        <taxon>Alveolata</taxon>
        <taxon>Dinophyceae</taxon>
        <taxon>Suessiales</taxon>
        <taxon>Symbiodiniaceae</taxon>
        <taxon>Symbiodinium</taxon>
    </lineage>
</organism>
<dbReference type="GO" id="GO:0052689">
    <property type="term" value="F:carboxylic ester hydrolase activity"/>
    <property type="evidence" value="ECO:0007669"/>
    <property type="project" value="TreeGrafter"/>
</dbReference>
<dbReference type="InterPro" id="IPR029058">
    <property type="entry name" value="AB_hydrolase_fold"/>
</dbReference>
<evidence type="ECO:0000256" key="1">
    <source>
        <dbReference type="ARBA" id="ARBA00006499"/>
    </source>
</evidence>
<feature type="region of interest" description="Disordered" evidence="4">
    <location>
        <begin position="1530"/>
        <end position="1666"/>
    </location>
</feature>
<gene>
    <name evidence="7" type="primary">LYPLA1</name>
    <name evidence="7" type="ORF">AK812_SmicGene4373</name>
</gene>
<feature type="coiled-coil region" evidence="3">
    <location>
        <begin position="1482"/>
        <end position="1509"/>
    </location>
</feature>
<dbReference type="InterPro" id="IPR050565">
    <property type="entry name" value="LYPA1-2/EST-like"/>
</dbReference>
<feature type="region of interest" description="Disordered" evidence="4">
    <location>
        <begin position="1233"/>
        <end position="1255"/>
    </location>
</feature>
<feature type="region of interest" description="Disordered" evidence="4">
    <location>
        <begin position="791"/>
        <end position="810"/>
    </location>
</feature>
<evidence type="ECO:0000256" key="4">
    <source>
        <dbReference type="SAM" id="MobiDB-lite"/>
    </source>
</evidence>
<evidence type="ECO:0000256" key="5">
    <source>
        <dbReference type="SAM" id="Phobius"/>
    </source>
</evidence>
<dbReference type="Gene3D" id="3.40.50.1820">
    <property type="entry name" value="alpha/beta hydrolase"/>
    <property type="match status" value="1"/>
</dbReference>
<sequence length="1829" mass="198050">MWARKIGVPPFWASQIKVLVLSGGTAGVGIAVFAFMMNLSIGQLDLASPRNEGMDAPQCFMASASGTMWRADAKMLHELRQRIKHGKPAQQLPNVFDCIASVTNSSCSAVEIPVVSLNGHMLAMAGRVDWLRLWAKVFLVLSFLLLPPDRHRSASSEDMHCPVRLGITTHDLALLNVTKKTEIMDLRRLRWQFPVLRKAFALATGLSGMRRLLRQSGVGSRGAALLAKLCVAAGDDDASLSKMKSPFLYPKAMLCRTFCAASTLRGPGRQGLARGLFAATESSPIIRLGKDDASSAVILLHGLGDTAHGWTWGASLLLNSLPNTCFVLPTAPVQPVTLNGGVAMPSWYDIAGLEDRADESCEGLEDSCATVEGLIQEQKSRGIPTEKIFVAGFSQGGALSLFTGLSRPYRLGGVVCMSGYLPFARTFSPSPAARAQQWGHSAPAETKSGGVGRLTEDESSGIPASPSSARRRRSMPDVAAAEGDDGDASSMPSHPSQVEDDDGSIGDRAFTEPVMPTMADVSDADIDRSECVSKILEGLRGDAFSIARDIRLDRLLRPDGIDHLIEQIRQQAFPLQSEEASAARAIAFWTSGKAARRAYVVVYCPPKEVVVHALCELDPDIRLSEAMRANLLVELSGLSRQEQLMVKTAARSQTADEFARVLVQHHSVVHMKERLLTEKEKPNTQRTGYKPWLDRQQYQTPNFGYMGYGYEEFEAAEPDQGTIPEEDLQDAAYPALGQSPDDESWVDDEEVAMQLNAYTAVSEEIGVDDIDEDYAEAVQLAYAATNTLSAAKGKGQGEDKGGKGKSGGKLVKSNLTIADRKAKLQELKSKSRCWRCGVVGHWAGDAECRFKGNAKGAAGKPSATPAQPGGTPKPVSPKPQAYMAVEESDGEDEVVILSNSGSQAHGYMAMKASSTKTGKGSGVMAPRMRRSAASATMRDNPPPGSSTLFTFGQHRGLTYERVVHTYPGYVLWGQREKCPSKNLADFLAWVHEDYIVTDSEPIEVTRREHPLSETPVPVLEQPALSSTGGPSFYVASVVQESNTLDFDLLRSIASRTSKDLPLEVVVPAIDQFRETAEGHFATEPSITRGDLIAYLQEALEDQLPQESLNTSWEIAMRLRRRPLPVHEACAVAGIAPEAGDLAQAARYILNVVLDCIHCGVQTVNLTVIEVKINHEVWVDVQDILDGFVRKVRAAGVVNNCSILVAEPEAARAPGIESYAERFHRECQQMLEEEEAAAAADSAAPSAGAASSAAAPTAMEVDEDSFVVPPALEGWDPMDLAPRPGETAFQAAGRMQLKGRRHTSYVAKWGDPESLTAIMNRASNRAATVEFMSSPAPGAAPPTVVEAAEGTPSYSAPTAKVHYSATGFNAGRDSLPLAPSGIPSKAPPGVPKSKGSVAPVFKPFPAELQQQARIAPVIRPATPPIPAGAPPPLSGPPTKAPAVDAKLIGKLKAEKQALLAENTRLSGCLRETEEVLAETRHHLRDVQFDLEEASRRAYRAERQLDDLRARDRCDDRRDYRDRPDDYADERRLDSRSRVRERSARADSSSHFKIGRTARWGRDTAPDAFRVERARSPSSPPPAYPPPPEEPPLPPPAAPPAGSSAAVGARASAAHGGVRSTTTQPFVSVYDLGDEPWDAPGPTRPNIATGIGAGKGGGKSGTTPTGHLYSGREARDYFRTWTPHEWREFRRMYPRPPGQGKVINIDEEMRSVEIAGIDRTGDAGLGWNRSVNFGAFPDGVLTEMYNILHQKETPAMWIGPYSPTQFRAGDRRRHILCEKHDLKVTCITPHTSPSYQPVGKPKDINPIARLYSHSDVENRDTVSWASEGTVH</sequence>
<feature type="region of interest" description="Disordered" evidence="4">
    <location>
        <begin position="912"/>
        <end position="944"/>
    </location>
</feature>
<feature type="compositionally biased region" description="Low complexity" evidence="4">
    <location>
        <begin position="1236"/>
        <end position="1254"/>
    </location>
</feature>
<evidence type="ECO:0000313" key="7">
    <source>
        <dbReference type="EMBL" id="OLQ11771.1"/>
    </source>
</evidence>
<dbReference type="GO" id="GO:0005737">
    <property type="term" value="C:cytoplasm"/>
    <property type="evidence" value="ECO:0007669"/>
    <property type="project" value="TreeGrafter"/>
</dbReference>
<keyword evidence="5" id="KW-0812">Transmembrane</keyword>
<feature type="compositionally biased region" description="Low complexity" evidence="4">
    <location>
        <begin position="1598"/>
        <end position="1612"/>
    </location>
</feature>
<name>A0A1Q9EWH1_SYMMI</name>
<keyword evidence="5" id="KW-1133">Transmembrane helix</keyword>
<dbReference type="EMBL" id="LSRX01000054">
    <property type="protein sequence ID" value="OLQ11771.1"/>
    <property type="molecule type" value="Genomic_DNA"/>
</dbReference>
<keyword evidence="2" id="KW-0378">Hydrolase</keyword>
<feature type="region of interest" description="Disordered" evidence="4">
    <location>
        <begin position="854"/>
        <end position="879"/>
    </location>
</feature>